<dbReference type="AlphaFoldDB" id="A0A1Q2L121"/>
<dbReference type="Proteomes" id="UP000188184">
    <property type="component" value="Chromosome"/>
</dbReference>
<dbReference type="InterPro" id="IPR002716">
    <property type="entry name" value="PIN_dom"/>
</dbReference>
<keyword evidence="3" id="KW-1185">Reference proteome</keyword>
<sequence length="153" mass="17446">MNRKIVIFGTNVYVNHYLGFLPIVNLFDEVLDEGNEIHMPAIVAMELVWYRKVETDEKIKAARQGYIEAADKVMDITLDIALKAAEIRRKWSSETDKKLKHGDALIAASALINDATLYSNNDKAFLYIKKNFNLTYINPVKAGEFESFKKSIT</sequence>
<dbReference type="InterPro" id="IPR029060">
    <property type="entry name" value="PIN-like_dom_sf"/>
</dbReference>
<organism evidence="2 3">
    <name type="scientific">Planococcus lenghuensis</name>
    <dbReference type="NCBI Taxonomy" id="2213202"/>
    <lineage>
        <taxon>Bacteria</taxon>
        <taxon>Bacillati</taxon>
        <taxon>Bacillota</taxon>
        <taxon>Bacilli</taxon>
        <taxon>Bacillales</taxon>
        <taxon>Caryophanaceae</taxon>
        <taxon>Planococcus</taxon>
    </lineage>
</organism>
<name>A0A1Q2L121_9BACL</name>
<reference evidence="2 3" key="1">
    <citation type="submission" date="2017-02" db="EMBL/GenBank/DDBJ databases">
        <title>The complete genomic sequence of a novel cold adapted crude oil-degrading bacterium Planococcus qaidamina Y42.</title>
        <authorList>
            <person name="Yang R."/>
        </authorList>
    </citation>
    <scope>NUCLEOTIDE SEQUENCE [LARGE SCALE GENOMIC DNA]</scope>
    <source>
        <strain evidence="2 3">Y42</strain>
    </source>
</reference>
<gene>
    <name evidence="2" type="ORF">B0X71_13995</name>
</gene>
<dbReference type="EMBL" id="CP019640">
    <property type="protein sequence ID" value="AQQ54106.1"/>
    <property type="molecule type" value="Genomic_DNA"/>
</dbReference>
<dbReference type="KEGG" id="pmar:B0X71_13995"/>
<evidence type="ECO:0000259" key="1">
    <source>
        <dbReference type="Pfam" id="PF01850"/>
    </source>
</evidence>
<dbReference type="OrthoDB" id="2660774at2"/>
<proteinExistence type="predicted"/>
<accession>A0A1Q2L121</accession>
<dbReference type="RefSeq" id="WP_077589998.1">
    <property type="nucleotide sequence ID" value="NZ_CP019640.1"/>
</dbReference>
<evidence type="ECO:0000313" key="2">
    <source>
        <dbReference type="EMBL" id="AQQ54106.1"/>
    </source>
</evidence>
<dbReference type="Pfam" id="PF01850">
    <property type="entry name" value="PIN"/>
    <property type="match status" value="1"/>
</dbReference>
<protein>
    <recommendedName>
        <fullName evidence="1">PIN domain-containing protein</fullName>
    </recommendedName>
</protein>
<dbReference type="Gene3D" id="3.40.50.1010">
    <property type="entry name" value="5'-nuclease"/>
    <property type="match status" value="1"/>
</dbReference>
<evidence type="ECO:0000313" key="3">
    <source>
        <dbReference type="Proteomes" id="UP000188184"/>
    </source>
</evidence>
<dbReference type="SUPFAM" id="SSF88723">
    <property type="entry name" value="PIN domain-like"/>
    <property type="match status" value="1"/>
</dbReference>
<feature type="domain" description="PIN" evidence="1">
    <location>
        <begin position="27"/>
        <end position="126"/>
    </location>
</feature>